<feature type="transmembrane region" description="Helical" evidence="1">
    <location>
        <begin position="197"/>
        <end position="216"/>
    </location>
</feature>
<keyword evidence="1" id="KW-0472">Membrane</keyword>
<dbReference type="OrthoDB" id="1412293at2"/>
<evidence type="ECO:0000256" key="1">
    <source>
        <dbReference type="SAM" id="Phobius"/>
    </source>
</evidence>
<feature type="transmembrane region" description="Helical" evidence="1">
    <location>
        <begin position="141"/>
        <end position="161"/>
    </location>
</feature>
<gene>
    <name evidence="2" type="ORF">C7S20_02500</name>
</gene>
<dbReference type="AlphaFoldDB" id="A0A2R3Z1S3"/>
<dbReference type="RefSeq" id="WP_107010999.1">
    <property type="nucleotide sequence ID" value="NZ_CP028136.1"/>
</dbReference>
<proteinExistence type="predicted"/>
<feature type="transmembrane region" description="Helical" evidence="1">
    <location>
        <begin position="167"/>
        <end position="185"/>
    </location>
</feature>
<reference evidence="3" key="1">
    <citation type="submission" date="2018-03" db="EMBL/GenBank/DDBJ databases">
        <title>Gramella fulva sp. nov., isolated from a dry surface of tidal flat.</title>
        <authorList>
            <person name="Hwang S.H."/>
            <person name="Hwang W.M."/>
            <person name="Kang K."/>
            <person name="Ahn T.-Y."/>
        </authorList>
    </citation>
    <scope>NUCLEOTIDE SEQUENCE [LARGE SCALE GENOMIC DNA]</scope>
    <source>
        <strain evidence="3">SH35</strain>
    </source>
</reference>
<protein>
    <submittedName>
        <fullName evidence="2">Uncharacterized protein</fullName>
    </submittedName>
</protein>
<dbReference type="EMBL" id="CP028136">
    <property type="protein sequence ID" value="AVR44221.1"/>
    <property type="molecule type" value="Genomic_DNA"/>
</dbReference>
<accession>A0A2R3Z1S3</accession>
<feature type="transmembrane region" description="Helical" evidence="1">
    <location>
        <begin position="20"/>
        <end position="41"/>
    </location>
</feature>
<dbReference type="Proteomes" id="UP000241507">
    <property type="component" value="Chromosome"/>
</dbReference>
<feature type="transmembrane region" description="Helical" evidence="1">
    <location>
        <begin position="236"/>
        <end position="256"/>
    </location>
</feature>
<keyword evidence="3" id="KW-1185">Reference proteome</keyword>
<dbReference type="KEGG" id="grs:C7S20_02500"/>
<name>A0A2R3Z1S3_9FLAO</name>
<evidence type="ECO:0000313" key="2">
    <source>
        <dbReference type="EMBL" id="AVR44221.1"/>
    </source>
</evidence>
<evidence type="ECO:0000313" key="3">
    <source>
        <dbReference type="Proteomes" id="UP000241507"/>
    </source>
</evidence>
<keyword evidence="1" id="KW-0812">Transmembrane</keyword>
<organism evidence="2 3">
    <name type="scientific">Christiangramia fulva</name>
    <dbReference type="NCBI Taxonomy" id="2126553"/>
    <lineage>
        <taxon>Bacteria</taxon>
        <taxon>Pseudomonadati</taxon>
        <taxon>Bacteroidota</taxon>
        <taxon>Flavobacteriia</taxon>
        <taxon>Flavobacteriales</taxon>
        <taxon>Flavobacteriaceae</taxon>
        <taxon>Christiangramia</taxon>
    </lineage>
</organism>
<sequence length="274" mass="31295">MELGLEYIDAIFTTLKETDISQYTLTGVKTLAVLLFLVNILKKYQEGAVSSDGYTWGLQPADLIKNFTLTLLVIFSSQILGFFDGILVSIESNFRDTAPALIPLQLQDVEIEQDLGLVEAGSKALGMLYEYLVTPFYPMKVVAFILGLFLWIMDLFIYPLFLAERFFLLGLLQLFFPLVLSLAVFEKFREMGYRFFRLYAAVYMVVPAFFLVNIFINELYRAINLDFWPNLVGEDVDGTILAPVIQLGSICFIVLLKFKLYRKAISFTFRLFAS</sequence>
<keyword evidence="1" id="KW-1133">Transmembrane helix</keyword>